<dbReference type="PANTHER" id="PTHR46890:SF48">
    <property type="entry name" value="RNA-DIRECTED DNA POLYMERASE"/>
    <property type="match status" value="1"/>
</dbReference>
<evidence type="ECO:0000313" key="1">
    <source>
        <dbReference type="EMBL" id="CAB4273558.1"/>
    </source>
</evidence>
<dbReference type="Proteomes" id="UP000507222">
    <property type="component" value="Unassembled WGS sequence"/>
</dbReference>
<dbReference type="AlphaFoldDB" id="A0A6J5UHD1"/>
<reference evidence="1 2" key="1">
    <citation type="submission" date="2020-05" db="EMBL/GenBank/DDBJ databases">
        <authorList>
            <person name="Campoy J."/>
            <person name="Schneeberger K."/>
            <person name="Spophaly S."/>
        </authorList>
    </citation>
    <scope>NUCLEOTIDE SEQUENCE [LARGE SCALE GENOMIC DNA]</scope>
    <source>
        <strain evidence="1">PruArmRojPasFocal</strain>
    </source>
</reference>
<proteinExistence type="predicted"/>
<dbReference type="InterPro" id="IPR052343">
    <property type="entry name" value="Retrotransposon-Effector_Assoc"/>
</dbReference>
<accession>A0A6J5UHD1</accession>
<sequence length="124" mass="14007">MAPGPDGFLGLFYHKYSEQVNEILCNTAQSRTNWGGDLRKINQTHLIPKVSSLESATEFLPISLCNNSYKILVKVLANRLKKILPCIISHHQNAFVPSRQIQDNILVAHEAFHYLKHKKGKLAS</sequence>
<organism evidence="1 2">
    <name type="scientific">Prunus armeniaca</name>
    <name type="common">Apricot</name>
    <name type="synonym">Armeniaca vulgaris</name>
    <dbReference type="NCBI Taxonomy" id="36596"/>
    <lineage>
        <taxon>Eukaryota</taxon>
        <taxon>Viridiplantae</taxon>
        <taxon>Streptophyta</taxon>
        <taxon>Embryophyta</taxon>
        <taxon>Tracheophyta</taxon>
        <taxon>Spermatophyta</taxon>
        <taxon>Magnoliopsida</taxon>
        <taxon>eudicotyledons</taxon>
        <taxon>Gunneridae</taxon>
        <taxon>Pentapetalae</taxon>
        <taxon>rosids</taxon>
        <taxon>fabids</taxon>
        <taxon>Rosales</taxon>
        <taxon>Rosaceae</taxon>
        <taxon>Amygdaloideae</taxon>
        <taxon>Amygdaleae</taxon>
        <taxon>Prunus</taxon>
    </lineage>
</organism>
<name>A0A6J5UHD1_PRUAR</name>
<protein>
    <submittedName>
        <fullName evidence="1">Uncharacterized protein</fullName>
    </submittedName>
</protein>
<dbReference type="EMBL" id="CAEKDK010000003">
    <property type="protein sequence ID" value="CAB4273558.1"/>
    <property type="molecule type" value="Genomic_DNA"/>
</dbReference>
<evidence type="ECO:0000313" key="2">
    <source>
        <dbReference type="Proteomes" id="UP000507222"/>
    </source>
</evidence>
<gene>
    <name evidence="1" type="ORF">CURHAP_LOCUS21457</name>
</gene>
<dbReference type="PANTHER" id="PTHR46890">
    <property type="entry name" value="NON-LTR RETROLELEMENT REVERSE TRANSCRIPTASE-LIKE PROTEIN-RELATED"/>
    <property type="match status" value="1"/>
</dbReference>